<dbReference type="RefSeq" id="XP_040794646.1">
    <property type="nucleotide sequence ID" value="XM_040927489.1"/>
</dbReference>
<dbReference type="OrthoDB" id="2133190at2759"/>
<dbReference type="EMBL" id="ML976614">
    <property type="protein sequence ID" value="KAF1852083.1"/>
    <property type="molecule type" value="Genomic_DNA"/>
</dbReference>
<name>A0A9P4LEL9_9PLEO</name>
<evidence type="ECO:0000256" key="1">
    <source>
        <dbReference type="SAM" id="MobiDB-lite"/>
    </source>
</evidence>
<dbReference type="AlphaFoldDB" id="A0A9P4LEL9"/>
<dbReference type="InterPro" id="IPR036638">
    <property type="entry name" value="HLH_DNA-bd_sf"/>
</dbReference>
<dbReference type="PROSITE" id="PS50888">
    <property type="entry name" value="BHLH"/>
    <property type="match status" value="1"/>
</dbReference>
<organism evidence="3 4">
    <name type="scientific">Cucurbitaria berberidis CBS 394.84</name>
    <dbReference type="NCBI Taxonomy" id="1168544"/>
    <lineage>
        <taxon>Eukaryota</taxon>
        <taxon>Fungi</taxon>
        <taxon>Dikarya</taxon>
        <taxon>Ascomycota</taxon>
        <taxon>Pezizomycotina</taxon>
        <taxon>Dothideomycetes</taxon>
        <taxon>Pleosporomycetidae</taxon>
        <taxon>Pleosporales</taxon>
        <taxon>Pleosporineae</taxon>
        <taxon>Cucurbitariaceae</taxon>
        <taxon>Cucurbitaria</taxon>
    </lineage>
</organism>
<dbReference type="PANTHER" id="PTHR47336:SF2">
    <property type="entry name" value="TRANSCRIPTION FACTOR HMS1-RELATED"/>
    <property type="match status" value="1"/>
</dbReference>
<dbReference type="PANTHER" id="PTHR47336">
    <property type="entry name" value="TRANSCRIPTION FACTOR HMS1-RELATED"/>
    <property type="match status" value="1"/>
</dbReference>
<comment type="caution">
    <text evidence="3">The sequence shown here is derived from an EMBL/GenBank/DDBJ whole genome shotgun (WGS) entry which is preliminary data.</text>
</comment>
<dbReference type="SMART" id="SM00353">
    <property type="entry name" value="HLH"/>
    <property type="match status" value="1"/>
</dbReference>
<feature type="compositionally biased region" description="Polar residues" evidence="1">
    <location>
        <begin position="135"/>
        <end position="144"/>
    </location>
</feature>
<reference evidence="3" key="1">
    <citation type="submission" date="2020-01" db="EMBL/GenBank/DDBJ databases">
        <authorList>
            <consortium name="DOE Joint Genome Institute"/>
            <person name="Haridas S."/>
            <person name="Albert R."/>
            <person name="Binder M."/>
            <person name="Bloem J."/>
            <person name="Labutti K."/>
            <person name="Salamov A."/>
            <person name="Andreopoulos B."/>
            <person name="Baker S.E."/>
            <person name="Barry K."/>
            <person name="Bills G."/>
            <person name="Bluhm B.H."/>
            <person name="Cannon C."/>
            <person name="Castanera R."/>
            <person name="Culley D.E."/>
            <person name="Daum C."/>
            <person name="Ezra D."/>
            <person name="Gonzalez J.B."/>
            <person name="Henrissat B."/>
            <person name="Kuo A."/>
            <person name="Liang C."/>
            <person name="Lipzen A."/>
            <person name="Lutzoni F."/>
            <person name="Magnuson J."/>
            <person name="Mondo S."/>
            <person name="Nolan M."/>
            <person name="Ohm R."/>
            <person name="Pangilinan J."/>
            <person name="Park H.-J."/>
            <person name="Ramirez L."/>
            <person name="Alfaro M."/>
            <person name="Sun H."/>
            <person name="Tritt A."/>
            <person name="Yoshinaga Y."/>
            <person name="Zwiers L.-H."/>
            <person name="Turgeon B.G."/>
            <person name="Goodwin S.B."/>
            <person name="Spatafora J.W."/>
            <person name="Crous P.W."/>
            <person name="Grigoriev I.V."/>
        </authorList>
    </citation>
    <scope>NUCLEOTIDE SEQUENCE</scope>
    <source>
        <strain evidence="3">CBS 394.84</strain>
    </source>
</reference>
<feature type="compositionally biased region" description="Low complexity" evidence="1">
    <location>
        <begin position="169"/>
        <end position="178"/>
    </location>
</feature>
<sequence length="316" mass="35201">RDTPTSMNFCVYPRIANLDYSPLQDIMSYPDQFDRSYVGDAYTTSPNYASNTFFEPDPFLDRPLTLVEMQSGYPSKPEDFSNPTLPPTGISTANNNPAFRQPSHLSQFGPPEQYNSGFSLNPTSLEASGSAYFSPETQTSSRTPSLCGDPPLQAHSPSLSPHLLKRESPSSPTSISEESTPKRPQRKRGRPRLDRNATETQSPASSSSAAKSQRTGRLPHNQVERKYREGLNSELERLRKAVPTLPQSDEGVVMGQPKPSKAMVLSSAIEYIRRIEKERDDLKDENDRLRMGQLGQGEPKAWRTGDGSLEEFLMDP</sequence>
<dbReference type="Proteomes" id="UP000800039">
    <property type="component" value="Unassembled WGS sequence"/>
</dbReference>
<evidence type="ECO:0000259" key="2">
    <source>
        <dbReference type="PROSITE" id="PS50888"/>
    </source>
</evidence>
<evidence type="ECO:0000313" key="3">
    <source>
        <dbReference type="EMBL" id="KAF1852083.1"/>
    </source>
</evidence>
<feature type="region of interest" description="Disordered" evidence="1">
    <location>
        <begin position="70"/>
        <end position="226"/>
    </location>
</feature>
<accession>A0A9P4LEL9</accession>
<feature type="compositionally biased region" description="Polar residues" evidence="1">
    <location>
        <begin position="113"/>
        <end position="127"/>
    </location>
</feature>
<evidence type="ECO:0000313" key="4">
    <source>
        <dbReference type="Proteomes" id="UP000800039"/>
    </source>
</evidence>
<gene>
    <name evidence="3" type="ORF">K460DRAFT_264181</name>
</gene>
<keyword evidence="4" id="KW-1185">Reference proteome</keyword>
<dbReference type="CDD" id="cd11395">
    <property type="entry name" value="bHLHzip_SREBP_like"/>
    <property type="match status" value="1"/>
</dbReference>
<protein>
    <recommendedName>
        <fullName evidence="2">BHLH domain-containing protein</fullName>
    </recommendedName>
</protein>
<dbReference type="InterPro" id="IPR052099">
    <property type="entry name" value="Regulatory_TF_Diverse"/>
</dbReference>
<feature type="compositionally biased region" description="Polar residues" evidence="1">
    <location>
        <begin position="89"/>
        <end position="106"/>
    </location>
</feature>
<dbReference type="GO" id="GO:0046983">
    <property type="term" value="F:protein dimerization activity"/>
    <property type="evidence" value="ECO:0007669"/>
    <property type="project" value="InterPro"/>
</dbReference>
<dbReference type="InterPro" id="IPR011598">
    <property type="entry name" value="bHLH_dom"/>
</dbReference>
<feature type="non-terminal residue" evidence="3">
    <location>
        <position position="316"/>
    </location>
</feature>
<feature type="compositionally biased region" description="Low complexity" evidence="1">
    <location>
        <begin position="202"/>
        <end position="212"/>
    </location>
</feature>
<proteinExistence type="predicted"/>
<dbReference type="GeneID" id="63844742"/>
<feature type="non-terminal residue" evidence="3">
    <location>
        <position position="1"/>
    </location>
</feature>
<feature type="domain" description="BHLH" evidence="2">
    <location>
        <begin position="215"/>
        <end position="275"/>
    </location>
</feature>
<feature type="region of interest" description="Disordered" evidence="1">
    <location>
        <begin position="283"/>
        <end position="316"/>
    </location>
</feature>
<dbReference type="SUPFAM" id="SSF47459">
    <property type="entry name" value="HLH, helix-loop-helix DNA-binding domain"/>
    <property type="match status" value="1"/>
</dbReference>
<dbReference type="Gene3D" id="4.10.280.10">
    <property type="entry name" value="Helix-loop-helix DNA-binding domain"/>
    <property type="match status" value="1"/>
</dbReference>
<dbReference type="Pfam" id="PF00010">
    <property type="entry name" value="HLH"/>
    <property type="match status" value="1"/>
</dbReference>